<evidence type="ECO:0000313" key="1">
    <source>
        <dbReference type="EMBL" id="GAI87105.1"/>
    </source>
</evidence>
<dbReference type="EMBL" id="BARW01008752">
    <property type="protein sequence ID" value="GAI87105.1"/>
    <property type="molecule type" value="Genomic_DNA"/>
</dbReference>
<feature type="non-terminal residue" evidence="1">
    <location>
        <position position="1"/>
    </location>
</feature>
<reference evidence="1" key="1">
    <citation type="journal article" date="2014" name="Front. Microbiol.">
        <title>High frequency of phylogenetically diverse reductive dehalogenase-homologous genes in deep subseafloor sedimentary metagenomes.</title>
        <authorList>
            <person name="Kawai M."/>
            <person name="Futagami T."/>
            <person name="Toyoda A."/>
            <person name="Takaki Y."/>
            <person name="Nishi S."/>
            <person name="Hori S."/>
            <person name="Arai W."/>
            <person name="Tsubouchi T."/>
            <person name="Morono Y."/>
            <person name="Uchiyama I."/>
            <person name="Ito T."/>
            <person name="Fujiyama A."/>
            <person name="Inagaki F."/>
            <person name="Takami H."/>
        </authorList>
    </citation>
    <scope>NUCLEOTIDE SEQUENCE</scope>
    <source>
        <strain evidence="1">Expedition CK06-06</strain>
    </source>
</reference>
<organism evidence="1">
    <name type="scientific">marine sediment metagenome</name>
    <dbReference type="NCBI Taxonomy" id="412755"/>
    <lineage>
        <taxon>unclassified sequences</taxon>
        <taxon>metagenomes</taxon>
        <taxon>ecological metagenomes</taxon>
    </lineage>
</organism>
<dbReference type="AlphaFoldDB" id="X1THR0"/>
<protein>
    <submittedName>
        <fullName evidence="1">Uncharacterized protein</fullName>
    </submittedName>
</protein>
<name>X1THR0_9ZZZZ</name>
<gene>
    <name evidence="1" type="ORF">S12H4_17829</name>
</gene>
<proteinExistence type="predicted"/>
<comment type="caution">
    <text evidence="1">The sequence shown here is derived from an EMBL/GenBank/DDBJ whole genome shotgun (WGS) entry which is preliminary data.</text>
</comment>
<sequence>DRGSREIRLNNPTIYIVARAELAIDIGMPSRAFPVTPPGIRVRTTAVRLVKLFPVLPIKKGPKN</sequence>
<accession>X1THR0</accession>